<proteinExistence type="predicted"/>
<feature type="compositionally biased region" description="Basic and acidic residues" evidence="1">
    <location>
        <begin position="402"/>
        <end position="423"/>
    </location>
</feature>
<dbReference type="Proteomes" id="UP000649345">
    <property type="component" value="Unassembled WGS sequence"/>
</dbReference>
<feature type="region of interest" description="Disordered" evidence="1">
    <location>
        <begin position="193"/>
        <end position="215"/>
    </location>
</feature>
<comment type="caution">
    <text evidence="2">The sequence shown here is derived from an EMBL/GenBank/DDBJ whole genome shotgun (WGS) entry which is preliminary data.</text>
</comment>
<feature type="region of interest" description="Disordered" evidence="1">
    <location>
        <begin position="526"/>
        <end position="597"/>
    </location>
</feature>
<name>A0A923RNA2_9FIRM</name>
<evidence type="ECO:0000256" key="1">
    <source>
        <dbReference type="SAM" id="MobiDB-lite"/>
    </source>
</evidence>
<feature type="region of interest" description="Disordered" evidence="1">
    <location>
        <begin position="696"/>
        <end position="721"/>
    </location>
</feature>
<evidence type="ECO:0000313" key="2">
    <source>
        <dbReference type="EMBL" id="MBC5659185.1"/>
    </source>
</evidence>
<reference evidence="2" key="1">
    <citation type="submission" date="2020-08" db="EMBL/GenBank/DDBJ databases">
        <title>Genome public.</title>
        <authorList>
            <person name="Liu C."/>
            <person name="Sun Q."/>
        </authorList>
    </citation>
    <scope>NUCLEOTIDE SEQUENCE</scope>
    <source>
        <strain evidence="2">NSJ-68</strain>
    </source>
</reference>
<protein>
    <submittedName>
        <fullName evidence="2">Uncharacterized protein</fullName>
    </submittedName>
</protein>
<dbReference type="RefSeq" id="WP_186871598.1">
    <property type="nucleotide sequence ID" value="NZ_JACOOR010000003.1"/>
</dbReference>
<evidence type="ECO:0000313" key="3">
    <source>
        <dbReference type="Proteomes" id="UP000649345"/>
    </source>
</evidence>
<feature type="region of interest" description="Disordered" evidence="1">
    <location>
        <begin position="386"/>
        <end position="425"/>
    </location>
</feature>
<feature type="compositionally biased region" description="Low complexity" evidence="1">
    <location>
        <begin position="199"/>
        <end position="208"/>
    </location>
</feature>
<accession>A0A923RNA2</accession>
<gene>
    <name evidence="2" type="ORF">H8S44_05300</name>
</gene>
<sequence>MQNQFLGFANQIIAQHTQTGGPFDSAAMIFPEPEEQTDGETVRNSYVTNLYRMQNLTQENYLYQNQLHFVTQILEKQFYQKVYPTVEEQVEKLVRQELPETEERLIRQMTKEVHRLVQEGGTEQLTLLKERLERENEVKRDVQKDTEKVVEKEVREVQLKENIIKENTIKENTIKEKQMVLLRKIENIYQSSQYRSHQTHQTHVTVQTGPDMGKKDPARLERLLIRTERLVDASAGQLPASLLYEREGKTAEQTKEQIKEEIKEQTEGSFVPRRESVRRTMDGETGRSYPVEHPELVRGSYEPDRRTESGMESPAKRVFAVRPQPEQLFTQGLPMERAGERMMQRTAAELVYEERAEAGEAALDRETRKIEGSDERQLEAAVQSAVKQAEREIRTEAGPAERQPRTEVEKKAADQREAAEKAVQRVQTEAVEKAARQAQTEAIERAVRQTRAEAENTEKVARQAQTEAIERAVRQTRAEAENTEKAVRQAQAEKVQTVVEQTLTEMIQGEAGAAVNPSRRAVEALPWSREPKITEQSGFEPASMILPEPETSPEASAPGELHVPAQTSETGPQRAEAAHPERISAAQKQTGRYPASSVEQLVRRAESLKRFQSSGLQSFQSLWQLPGAELFYSMTEASGLQGQNPFDQQSRTPAFQPVSVPVGQAERAWFQPIFLGAAQDSFHQDSFRQGSFHQDNFRQNSSAQDGFIPGSSVQSSPNQMEAVPFRTAQTRFAQNSSVQSLAQPRFAKTQAARLSAMQFLQTLPMRSPDFALDTASMVYPEEEQTPEQEETRRMQEQIQNVTEELKTVRRSVRTEETVTIERQREVVREVLKKEPELLAESTLQARLGQQVHREVESRMEESIQQMADRVYRKLEQKLRTERERRGRI</sequence>
<feature type="compositionally biased region" description="Low complexity" evidence="1">
    <location>
        <begin position="547"/>
        <end position="560"/>
    </location>
</feature>
<organism evidence="2 3">
    <name type="scientific">Anaerosacchariphilus hominis</name>
    <dbReference type="NCBI Taxonomy" id="2763017"/>
    <lineage>
        <taxon>Bacteria</taxon>
        <taxon>Bacillati</taxon>
        <taxon>Bacillota</taxon>
        <taxon>Clostridia</taxon>
        <taxon>Lachnospirales</taxon>
        <taxon>Lachnospiraceae</taxon>
        <taxon>Anaerosacchariphilus</taxon>
    </lineage>
</organism>
<dbReference type="AlphaFoldDB" id="A0A923RNA2"/>
<keyword evidence="3" id="KW-1185">Reference proteome</keyword>
<dbReference type="EMBL" id="JACOOR010000003">
    <property type="protein sequence ID" value="MBC5659185.1"/>
    <property type="molecule type" value="Genomic_DNA"/>
</dbReference>